<keyword evidence="1 5" id="KW-0238">DNA-binding</keyword>
<dbReference type="PROSITE" id="PS00028">
    <property type="entry name" value="ZINC_FINGER_C2H2_1"/>
    <property type="match status" value="1"/>
</dbReference>
<keyword evidence="3 5" id="KW-0539">Nucleus</keyword>
<evidence type="ECO:0000256" key="3">
    <source>
        <dbReference type="ARBA" id="ARBA00023242"/>
    </source>
</evidence>
<dbReference type="CDD" id="cd00086">
    <property type="entry name" value="homeodomain"/>
    <property type="match status" value="1"/>
</dbReference>
<dbReference type="InterPro" id="IPR050224">
    <property type="entry name" value="TALE_homeobox"/>
</dbReference>
<dbReference type="SUPFAM" id="SSF46689">
    <property type="entry name" value="Homeodomain-like"/>
    <property type="match status" value="1"/>
</dbReference>
<protein>
    <recommendedName>
        <fullName evidence="12">Homeobox and C2H2 transcription factor</fullName>
    </recommendedName>
</protein>
<evidence type="ECO:0000313" key="10">
    <source>
        <dbReference type="EMBL" id="KAK5098616.1"/>
    </source>
</evidence>
<dbReference type="EMBL" id="JAVRRG010000013">
    <property type="protein sequence ID" value="KAK5098616.1"/>
    <property type="molecule type" value="Genomic_DNA"/>
</dbReference>
<gene>
    <name evidence="10" type="ORF">LTR24_001721</name>
</gene>
<feature type="domain" description="Homeobox" evidence="7">
    <location>
        <begin position="167"/>
        <end position="230"/>
    </location>
</feature>
<evidence type="ECO:0000259" key="9">
    <source>
        <dbReference type="PROSITE" id="PS51253"/>
    </source>
</evidence>
<keyword evidence="4" id="KW-0862">Zinc</keyword>
<dbReference type="PROSITE" id="PS50071">
    <property type="entry name" value="HOMEOBOX_2"/>
    <property type="match status" value="1"/>
</dbReference>
<dbReference type="PANTHER" id="PTHR11850">
    <property type="entry name" value="HOMEOBOX PROTEIN TRANSCRIPTION FACTORS"/>
    <property type="match status" value="1"/>
</dbReference>
<evidence type="ECO:0000256" key="4">
    <source>
        <dbReference type="PROSITE-ProRule" id="PRU00042"/>
    </source>
</evidence>
<feature type="region of interest" description="Disordered" evidence="6">
    <location>
        <begin position="289"/>
        <end position="398"/>
    </location>
</feature>
<dbReference type="Pfam" id="PF03221">
    <property type="entry name" value="HTH_Tnp_Tc5"/>
    <property type="match status" value="1"/>
</dbReference>
<feature type="compositionally biased region" description="Polar residues" evidence="6">
    <location>
        <begin position="591"/>
        <end position="604"/>
    </location>
</feature>
<evidence type="ECO:0000256" key="2">
    <source>
        <dbReference type="ARBA" id="ARBA00023155"/>
    </source>
</evidence>
<keyword evidence="4" id="KW-0863">Zinc-finger</keyword>
<feature type="compositionally biased region" description="Low complexity" evidence="6">
    <location>
        <begin position="329"/>
        <end position="349"/>
    </location>
</feature>
<organism evidence="10 11">
    <name type="scientific">Lithohypha guttulata</name>
    <dbReference type="NCBI Taxonomy" id="1690604"/>
    <lineage>
        <taxon>Eukaryota</taxon>
        <taxon>Fungi</taxon>
        <taxon>Dikarya</taxon>
        <taxon>Ascomycota</taxon>
        <taxon>Pezizomycotina</taxon>
        <taxon>Eurotiomycetes</taxon>
        <taxon>Chaetothyriomycetidae</taxon>
        <taxon>Chaetothyriales</taxon>
        <taxon>Trichomeriaceae</taxon>
        <taxon>Lithohypha</taxon>
    </lineage>
</organism>
<evidence type="ECO:0000259" key="8">
    <source>
        <dbReference type="PROSITE" id="PS50157"/>
    </source>
</evidence>
<dbReference type="PROSITE" id="PS51253">
    <property type="entry name" value="HTH_CENPB"/>
    <property type="match status" value="1"/>
</dbReference>
<dbReference type="PROSITE" id="PS50157">
    <property type="entry name" value="ZINC_FINGER_C2H2_2"/>
    <property type="match status" value="1"/>
</dbReference>
<keyword evidence="11" id="KW-1185">Reference proteome</keyword>
<evidence type="ECO:0000259" key="7">
    <source>
        <dbReference type="PROSITE" id="PS50071"/>
    </source>
</evidence>
<keyword evidence="4" id="KW-0479">Metal-binding</keyword>
<dbReference type="InterPro" id="IPR008422">
    <property type="entry name" value="KN_HD"/>
</dbReference>
<keyword evidence="2 5" id="KW-0371">Homeobox</keyword>
<dbReference type="Proteomes" id="UP001345013">
    <property type="component" value="Unassembled WGS sequence"/>
</dbReference>
<feature type="domain" description="C2H2-type" evidence="8">
    <location>
        <begin position="406"/>
        <end position="434"/>
    </location>
</feature>
<dbReference type="InterPro" id="IPR006600">
    <property type="entry name" value="HTH_CenpB_DNA-bd_dom"/>
</dbReference>
<comment type="subcellular location">
    <subcellularLocation>
        <location evidence="5">Nucleus</location>
    </subcellularLocation>
</comment>
<comment type="caution">
    <text evidence="10">The sequence shown here is derived from an EMBL/GenBank/DDBJ whole genome shotgun (WGS) entry which is preliminary data.</text>
</comment>
<dbReference type="InterPro" id="IPR009057">
    <property type="entry name" value="Homeodomain-like_sf"/>
</dbReference>
<dbReference type="Pfam" id="PF05920">
    <property type="entry name" value="Homeobox_KN"/>
    <property type="match status" value="1"/>
</dbReference>
<feature type="compositionally biased region" description="Polar residues" evidence="6">
    <location>
        <begin position="372"/>
        <end position="381"/>
    </location>
</feature>
<dbReference type="Gene3D" id="1.10.10.60">
    <property type="entry name" value="Homeodomain-like"/>
    <property type="match status" value="1"/>
</dbReference>
<name>A0ABR0KJW9_9EURO</name>
<dbReference type="SMART" id="SM00389">
    <property type="entry name" value="HOX"/>
    <property type="match status" value="1"/>
</dbReference>
<sequence length="925" mass="102594">MDNYFDFDQAAIPPFDLSEEISSINGEINQLEANEQFDSLFLDKSASLPLDRLGEPETVTLNLINDRKVEAIRWAYDQTAEYPMFKAKTPCQLCARMGMDCYLASRGMLITGCTACISLYRECSFTHPDMPQGYMATFAGIAEDEQVCHGPITERKAVLNSFGANDSRGRKSGARFHRDAVKILKKWLSEHADHPYPNERERDELKQLTGLKRSQINNWLANARRRGKVRPASDPASPMLGAMDIPTQPISTKGYEDLAPLDRWKCSPPEHEPASMTAIARAVTNNSFPSTLGSRNQSVASLYNSRPSSRKASSEDDSSNLSIMFHPPSVSSLETRESSNSTSLSLASSRSHRSKHSFASSQDRRRRRRNPSLHQRNSSVANMGPPSANPTLSKTKASNESKERIFQCTFCTDTFLSKYDWQRHEKSLHLALERWTCCPMGPTRIDPTTGLHQCVFCPELAPTPSHLEKHNFQACNEKTVPERTFYRKDHLRQHLKLMHGVKYLPHMDTWKNTSFEIRSRCGFCPSLFTTWQCRADHLAAHFRNGCDMKGWCGGWGFESFVERLVENAMPPYLIGFERSSMDPFRAREAPKTSTGSSLEATNNASDTAGTLSGFATASTSGDNSGGDWSFCGKIEVDQITKDSNCWMRLEEELIKYVLEQKSLGIIPDDKQIQDHARTTIYGDPDPWDWTMADNQIWLDAFKNEHGLVASPESSPEYQSTRTVPVAAPYVVKGGLKGNAKRVPSHGGPCNENVGHRLSASSLPGVQERSCPLAQARSCSSAQPQSTSSSYHGGTPITPVENLFAFSGEPSGAIDGQDMDLDFDAIDFDQLDLNTLGNMEFDHELQVSQAGSAPVTTMLDFGPQHASAPATTGGFMNLGIGAGLTNGMQQQKPLHAEVNPFTSVDDEPEMTLEAFDQLTGYTNGFR</sequence>
<dbReference type="SMART" id="SM00355">
    <property type="entry name" value="ZnF_C2H2"/>
    <property type="match status" value="3"/>
</dbReference>
<dbReference type="InterPro" id="IPR001356">
    <property type="entry name" value="HD"/>
</dbReference>
<evidence type="ECO:0008006" key="12">
    <source>
        <dbReference type="Google" id="ProtNLM"/>
    </source>
</evidence>
<feature type="region of interest" description="Disordered" evidence="6">
    <location>
        <begin position="225"/>
        <end position="254"/>
    </location>
</feature>
<accession>A0ABR0KJW9</accession>
<evidence type="ECO:0000256" key="6">
    <source>
        <dbReference type="SAM" id="MobiDB-lite"/>
    </source>
</evidence>
<feature type="region of interest" description="Disordered" evidence="6">
    <location>
        <begin position="585"/>
        <end position="604"/>
    </location>
</feature>
<proteinExistence type="predicted"/>
<evidence type="ECO:0000313" key="11">
    <source>
        <dbReference type="Proteomes" id="UP001345013"/>
    </source>
</evidence>
<feature type="domain" description="HTH CENPB-type" evidence="9">
    <location>
        <begin position="637"/>
        <end position="711"/>
    </location>
</feature>
<reference evidence="10 11" key="1">
    <citation type="submission" date="2023-08" db="EMBL/GenBank/DDBJ databases">
        <title>Black Yeasts Isolated from many extreme environments.</title>
        <authorList>
            <person name="Coleine C."/>
            <person name="Stajich J.E."/>
            <person name="Selbmann L."/>
        </authorList>
    </citation>
    <scope>NUCLEOTIDE SEQUENCE [LARGE SCALE GENOMIC DNA]</scope>
    <source>
        <strain evidence="10 11">CCFEE 5885</strain>
    </source>
</reference>
<evidence type="ECO:0000256" key="1">
    <source>
        <dbReference type="ARBA" id="ARBA00023125"/>
    </source>
</evidence>
<feature type="DNA-binding region" description="Homeobox" evidence="5">
    <location>
        <begin position="169"/>
        <end position="231"/>
    </location>
</feature>
<evidence type="ECO:0000256" key="5">
    <source>
        <dbReference type="PROSITE-ProRule" id="PRU00108"/>
    </source>
</evidence>
<dbReference type="InterPro" id="IPR013087">
    <property type="entry name" value="Znf_C2H2_type"/>
</dbReference>
<feature type="compositionally biased region" description="Polar residues" evidence="6">
    <location>
        <begin position="289"/>
        <end position="307"/>
    </location>
</feature>